<organism evidence="1 2">
    <name type="scientific">Paragonimus westermani</name>
    <dbReference type="NCBI Taxonomy" id="34504"/>
    <lineage>
        <taxon>Eukaryota</taxon>
        <taxon>Metazoa</taxon>
        <taxon>Spiralia</taxon>
        <taxon>Lophotrochozoa</taxon>
        <taxon>Platyhelminthes</taxon>
        <taxon>Trematoda</taxon>
        <taxon>Digenea</taxon>
        <taxon>Plagiorchiida</taxon>
        <taxon>Troglotremata</taxon>
        <taxon>Troglotrematidae</taxon>
        <taxon>Paragonimus</taxon>
    </lineage>
</organism>
<evidence type="ECO:0000313" key="1">
    <source>
        <dbReference type="EMBL" id="KAF8561946.1"/>
    </source>
</evidence>
<dbReference type="Proteomes" id="UP000699462">
    <property type="component" value="Unassembled WGS sequence"/>
</dbReference>
<dbReference type="OrthoDB" id="534815at2759"/>
<reference evidence="1 2" key="1">
    <citation type="submission" date="2019-07" db="EMBL/GenBank/DDBJ databases">
        <title>Annotation for the trematode Paragonimus westermani.</title>
        <authorList>
            <person name="Choi Y.-J."/>
        </authorList>
    </citation>
    <scope>NUCLEOTIDE SEQUENCE [LARGE SCALE GENOMIC DNA]</scope>
    <source>
        <strain evidence="1">180907_Pwestermani</strain>
    </source>
</reference>
<proteinExistence type="predicted"/>
<comment type="caution">
    <text evidence="1">The sequence shown here is derived from an EMBL/GenBank/DDBJ whole genome shotgun (WGS) entry which is preliminary data.</text>
</comment>
<keyword evidence="2" id="KW-1185">Reference proteome</keyword>
<evidence type="ECO:0000313" key="2">
    <source>
        <dbReference type="Proteomes" id="UP000699462"/>
    </source>
</evidence>
<gene>
    <name evidence="1" type="ORF">P879_07381</name>
</gene>
<dbReference type="EMBL" id="JTDF01021354">
    <property type="protein sequence ID" value="KAF8561946.1"/>
    <property type="molecule type" value="Genomic_DNA"/>
</dbReference>
<name>A0A8T0D3C1_9TREM</name>
<sequence length="109" mass="12504">MDLYLASLYHNNCMFLAHECLTLGELRLYPLLARLQSGSESTTAITHEQSLERLAAVSTCILVPHLRTAGTNMLLRHLRRIREQLMEELSKAARGFRVIKWVRLLLDLS</sequence>
<accession>A0A8T0D3C1</accession>
<dbReference type="AlphaFoldDB" id="A0A8T0D3C1"/>
<protein>
    <submittedName>
        <fullName evidence="1">Uncharacterized protein</fullName>
    </submittedName>
</protein>